<accession>A0A8H7KFP8</accession>
<comment type="caution">
    <text evidence="1">The sequence shown here is derived from an EMBL/GenBank/DDBJ whole genome shotgun (WGS) entry which is preliminary data.</text>
</comment>
<sequence>MPTFTFSPTAEVTTTILSASSTRAKVCIKPIDAYVDATIKPSSPESSSGSWIATVGDLPQSKSNEWQQDRRAVLHFTKGELGKYLGSVDLGPV</sequence>
<organism evidence="1 2">
    <name type="scientific">Bionectria ochroleuca</name>
    <name type="common">Gliocladium roseum</name>
    <dbReference type="NCBI Taxonomy" id="29856"/>
    <lineage>
        <taxon>Eukaryota</taxon>
        <taxon>Fungi</taxon>
        <taxon>Dikarya</taxon>
        <taxon>Ascomycota</taxon>
        <taxon>Pezizomycotina</taxon>
        <taxon>Sordariomycetes</taxon>
        <taxon>Hypocreomycetidae</taxon>
        <taxon>Hypocreales</taxon>
        <taxon>Bionectriaceae</taxon>
        <taxon>Clonostachys</taxon>
    </lineage>
</organism>
<dbReference type="EMBL" id="JADCTT010000009">
    <property type="protein sequence ID" value="KAF9748337.1"/>
    <property type="molecule type" value="Genomic_DNA"/>
</dbReference>
<evidence type="ECO:0000313" key="1">
    <source>
        <dbReference type="EMBL" id="KAF9748337.1"/>
    </source>
</evidence>
<gene>
    <name evidence="1" type="ORF">IM811_017842</name>
</gene>
<protein>
    <submittedName>
        <fullName evidence="1">Uncharacterized protein</fullName>
    </submittedName>
</protein>
<reference evidence="1" key="1">
    <citation type="submission" date="2020-10" db="EMBL/GenBank/DDBJ databases">
        <title>High-Quality Genome Resource of Clonostachys rosea strain S41 by Oxford Nanopore Long-Read Sequencing.</title>
        <authorList>
            <person name="Wang H."/>
        </authorList>
    </citation>
    <scope>NUCLEOTIDE SEQUENCE</scope>
    <source>
        <strain evidence="1">S41</strain>
    </source>
</reference>
<dbReference type="AlphaFoldDB" id="A0A8H7KFP8"/>
<evidence type="ECO:0000313" key="2">
    <source>
        <dbReference type="Proteomes" id="UP000616885"/>
    </source>
</evidence>
<proteinExistence type="predicted"/>
<dbReference type="Proteomes" id="UP000616885">
    <property type="component" value="Unassembled WGS sequence"/>
</dbReference>
<name>A0A8H7KFP8_BIOOC</name>